<evidence type="ECO:0000313" key="1">
    <source>
        <dbReference type="EMBL" id="RVX01800.1"/>
    </source>
</evidence>
<dbReference type="Pfam" id="PF12796">
    <property type="entry name" value="Ank_2"/>
    <property type="match status" value="2"/>
</dbReference>
<accession>A0A438IYM7</accession>
<gene>
    <name evidence="1" type="primary">BAD1_8</name>
    <name evidence="1" type="ORF">CK203_024313</name>
</gene>
<reference evidence="1 2" key="1">
    <citation type="journal article" date="2018" name="PLoS Genet.">
        <title>Population sequencing reveals clonal diversity and ancestral inbreeding in the grapevine cultivar Chardonnay.</title>
        <authorList>
            <person name="Roach M.J."/>
            <person name="Johnson D.L."/>
            <person name="Bohlmann J."/>
            <person name="van Vuuren H.J."/>
            <person name="Jones S.J."/>
            <person name="Pretorius I.S."/>
            <person name="Schmidt S.A."/>
            <person name="Borneman A.R."/>
        </authorList>
    </citation>
    <scope>NUCLEOTIDE SEQUENCE [LARGE SCALE GENOMIC DNA]</scope>
    <source>
        <strain evidence="2">cv. Chardonnay</strain>
        <tissue evidence="1">Leaf</tissue>
    </source>
</reference>
<dbReference type="EMBL" id="QGNW01000074">
    <property type="protein sequence ID" value="RVX01800.1"/>
    <property type="molecule type" value="Genomic_DNA"/>
</dbReference>
<dbReference type="SUPFAM" id="SSF48403">
    <property type="entry name" value="Ankyrin repeat"/>
    <property type="match status" value="1"/>
</dbReference>
<organism evidence="1 2">
    <name type="scientific">Vitis vinifera</name>
    <name type="common">Grape</name>
    <dbReference type="NCBI Taxonomy" id="29760"/>
    <lineage>
        <taxon>Eukaryota</taxon>
        <taxon>Viridiplantae</taxon>
        <taxon>Streptophyta</taxon>
        <taxon>Embryophyta</taxon>
        <taxon>Tracheophyta</taxon>
        <taxon>Spermatophyta</taxon>
        <taxon>Magnoliopsida</taxon>
        <taxon>eudicotyledons</taxon>
        <taxon>Gunneridae</taxon>
        <taxon>Pentapetalae</taxon>
        <taxon>rosids</taxon>
        <taxon>Vitales</taxon>
        <taxon>Vitaceae</taxon>
        <taxon>Viteae</taxon>
        <taxon>Vitis</taxon>
    </lineage>
</organism>
<dbReference type="Proteomes" id="UP000288805">
    <property type="component" value="Unassembled WGS sequence"/>
</dbReference>
<dbReference type="PANTHER" id="PTHR24128">
    <property type="entry name" value="HOMEOBOX PROTEIN WARIAI"/>
    <property type="match status" value="1"/>
</dbReference>
<dbReference type="InterPro" id="IPR002110">
    <property type="entry name" value="Ankyrin_rpt"/>
</dbReference>
<dbReference type="PANTHER" id="PTHR24128:SF61">
    <property type="entry name" value="ANKYRIN REPEAT-CONTAINING PROTEIN BDA1-LIKE"/>
    <property type="match status" value="1"/>
</dbReference>
<dbReference type="AlphaFoldDB" id="A0A438IYM7"/>
<protein>
    <submittedName>
        <fullName evidence="1">Ankyrin repeat-containing protein BDA1</fullName>
    </submittedName>
</protein>
<dbReference type="Gene3D" id="1.25.40.20">
    <property type="entry name" value="Ankyrin repeat-containing domain"/>
    <property type="match status" value="2"/>
</dbReference>
<evidence type="ECO:0000313" key="2">
    <source>
        <dbReference type="Proteomes" id="UP000288805"/>
    </source>
</evidence>
<name>A0A438IYM7_VITVI</name>
<dbReference type="InterPro" id="IPR036770">
    <property type="entry name" value="Ankyrin_rpt-contain_sf"/>
</dbReference>
<dbReference type="SMART" id="SM00248">
    <property type="entry name" value="ANK"/>
    <property type="match status" value="4"/>
</dbReference>
<proteinExistence type="predicted"/>
<comment type="caution">
    <text evidence="1">The sequence shown here is derived from an EMBL/GenBank/DDBJ whole genome shotgun (WGS) entry which is preliminary data.</text>
</comment>
<sequence>MDRRLLDAAQAGNVEDLHQLLRENPLILHTTALASAENPLHISSISGHVDFVKELIRLKPDFIKELNQDGFSPIHMAAANGHQEGRSMLFGVILSACKECIEDVTVQKEIALHLAVKNSQYEAVRVLVEKVREMRREDVLNMKDEHGNTILHLATWRKQRQASSSIQCRNMLYILHQIAFFIHSH</sequence>